<protein>
    <recommendedName>
        <fullName evidence="1">non-specific serine/threonine protein kinase</fullName>
        <ecNumber evidence="1">2.7.11.1</ecNumber>
    </recommendedName>
</protein>
<evidence type="ECO:0000256" key="7">
    <source>
        <dbReference type="PROSITE-ProRule" id="PRU10141"/>
    </source>
</evidence>
<gene>
    <name evidence="9" type="ORF">Shyd_10200</name>
</gene>
<dbReference type="PANTHER" id="PTHR43289">
    <property type="entry name" value="MITOGEN-ACTIVATED PROTEIN KINASE KINASE KINASE 20-RELATED"/>
    <property type="match status" value="1"/>
</dbReference>
<feature type="domain" description="Protein kinase" evidence="8">
    <location>
        <begin position="11"/>
        <end position="278"/>
    </location>
</feature>
<feature type="binding site" evidence="7">
    <location>
        <position position="45"/>
    </location>
    <ligand>
        <name>ATP</name>
        <dbReference type="ChEBI" id="CHEBI:30616"/>
    </ligand>
</feature>
<dbReference type="SMART" id="SM00220">
    <property type="entry name" value="S_TKc"/>
    <property type="match status" value="1"/>
</dbReference>
<dbReference type="InterPro" id="IPR011009">
    <property type="entry name" value="Kinase-like_dom_sf"/>
</dbReference>
<accession>A0ABQ3P3P5</accession>
<keyword evidence="4 7" id="KW-0547">Nucleotide-binding</keyword>
<evidence type="ECO:0000256" key="5">
    <source>
        <dbReference type="ARBA" id="ARBA00022777"/>
    </source>
</evidence>
<evidence type="ECO:0000256" key="2">
    <source>
        <dbReference type="ARBA" id="ARBA00022527"/>
    </source>
</evidence>
<evidence type="ECO:0000313" key="10">
    <source>
        <dbReference type="Proteomes" id="UP001052739"/>
    </source>
</evidence>
<dbReference type="EC" id="2.7.11.1" evidence="1"/>
<dbReference type="EMBL" id="BNDW01000004">
    <property type="protein sequence ID" value="GHI19649.1"/>
    <property type="molecule type" value="Genomic_DNA"/>
</dbReference>
<evidence type="ECO:0000256" key="4">
    <source>
        <dbReference type="ARBA" id="ARBA00022741"/>
    </source>
</evidence>
<organism evidence="9 10">
    <name type="scientific">Streptomyces hydrogenans</name>
    <dbReference type="NCBI Taxonomy" id="1873719"/>
    <lineage>
        <taxon>Bacteria</taxon>
        <taxon>Bacillati</taxon>
        <taxon>Actinomycetota</taxon>
        <taxon>Actinomycetes</taxon>
        <taxon>Kitasatosporales</taxon>
        <taxon>Streptomycetaceae</taxon>
        <taxon>Streptomyces</taxon>
    </lineage>
</organism>
<dbReference type="Pfam" id="PF00069">
    <property type="entry name" value="Pkinase"/>
    <property type="match status" value="1"/>
</dbReference>
<dbReference type="PROSITE" id="PS00107">
    <property type="entry name" value="PROTEIN_KINASE_ATP"/>
    <property type="match status" value="1"/>
</dbReference>
<keyword evidence="10" id="KW-1185">Reference proteome</keyword>
<reference evidence="9" key="1">
    <citation type="submission" date="2024-05" db="EMBL/GenBank/DDBJ databases">
        <title>Whole genome shotgun sequence of Streptomyces hydrogenans NBRC 13475.</title>
        <authorList>
            <person name="Komaki H."/>
            <person name="Tamura T."/>
        </authorList>
    </citation>
    <scope>NUCLEOTIDE SEQUENCE</scope>
    <source>
        <strain evidence="9">NBRC 13475</strain>
    </source>
</reference>
<evidence type="ECO:0000259" key="8">
    <source>
        <dbReference type="PROSITE" id="PS50011"/>
    </source>
</evidence>
<keyword evidence="3" id="KW-0808">Transferase</keyword>
<dbReference type="SUPFAM" id="SSF89372">
    <property type="entry name" value="Fucose-specific lectin"/>
    <property type="match status" value="1"/>
</dbReference>
<dbReference type="InterPro" id="IPR017441">
    <property type="entry name" value="Protein_kinase_ATP_BS"/>
</dbReference>
<evidence type="ECO:0000256" key="1">
    <source>
        <dbReference type="ARBA" id="ARBA00012513"/>
    </source>
</evidence>
<dbReference type="InterPro" id="IPR000719">
    <property type="entry name" value="Prot_kinase_dom"/>
</dbReference>
<dbReference type="Gene3D" id="2.120.10.70">
    <property type="entry name" value="Fucose-specific lectin"/>
    <property type="match status" value="1"/>
</dbReference>
<dbReference type="Gene3D" id="1.10.510.10">
    <property type="entry name" value="Transferase(Phosphotransferase) domain 1"/>
    <property type="match status" value="1"/>
</dbReference>
<sequence length="573" mass="61197">MAETRVGDWLVDDTAPLGSGHFARVLPARRVRAEMDGHVEHRAVKIYHARGDAEQRRRALDEIRVQERLMGCPHAVAYVDAFIAPDGPFAGCLVQVMELGDRSLGHHLDVVGPLPAYDAAAALAGVAEALEHVHGRGLVHADLKPGNVVRCRGLWKIADFNVATALRETVAPDLGGTPSYMSPQRLAAAAGGRREVRPADDAWALGVVLAQCLLGGLPSYVTEPRAEEASRLAGQLLDALAARGTDPRAAGLVRELLAAEPADRPTARAAARRLRDLAGTVPLPPTRPLPYAAVVASSYGDPHLEIFAADARGLCHGWNVSGWSKWHAMDAPGPAAALAAGAPETYRQHLWLLDRDGRLWQRALAVDPDTYVPVADWSAWESVPTPGGAPLADIAAAGAPWAAHRLYAVDGDGAGWQRERREDDGWAPWAPVPGTHGELVSLRPGVACGGLAAVDRSGTVWRGPGGATGRWRREPDGDGPVLAVVPLPDEALVVLAGDRCVLRPGGLYTGPFPEPPPAAYTRLAGTSRWNGHIELVLGDDEGRLVHTWAMRDSAGCWRWDARWWELRDAGPTG</sequence>
<evidence type="ECO:0000256" key="3">
    <source>
        <dbReference type="ARBA" id="ARBA00022679"/>
    </source>
</evidence>
<name>A0ABQ3P3P5_9ACTN</name>
<proteinExistence type="predicted"/>
<keyword evidence="5" id="KW-0418">Kinase</keyword>
<keyword evidence="6 7" id="KW-0067">ATP-binding</keyword>
<keyword evidence="2" id="KW-0723">Serine/threonine-protein kinase</keyword>
<comment type="caution">
    <text evidence="9">The sequence shown here is derived from an EMBL/GenBank/DDBJ whole genome shotgun (WGS) entry which is preliminary data.</text>
</comment>
<dbReference type="Proteomes" id="UP001052739">
    <property type="component" value="Unassembled WGS sequence"/>
</dbReference>
<dbReference type="RefSeq" id="WP_226651377.1">
    <property type="nucleotide sequence ID" value="NZ_BNDW01000004.1"/>
</dbReference>
<dbReference type="PROSITE" id="PS50011">
    <property type="entry name" value="PROTEIN_KINASE_DOM"/>
    <property type="match status" value="1"/>
</dbReference>
<dbReference type="PANTHER" id="PTHR43289:SF6">
    <property type="entry name" value="SERINE_THREONINE-PROTEIN KINASE NEKL-3"/>
    <property type="match status" value="1"/>
</dbReference>
<evidence type="ECO:0000256" key="6">
    <source>
        <dbReference type="ARBA" id="ARBA00022840"/>
    </source>
</evidence>
<dbReference type="SUPFAM" id="SSF56112">
    <property type="entry name" value="Protein kinase-like (PK-like)"/>
    <property type="match status" value="1"/>
</dbReference>
<evidence type="ECO:0000313" key="9">
    <source>
        <dbReference type="EMBL" id="GHI19649.1"/>
    </source>
</evidence>